<dbReference type="OMA" id="FQRGVNE"/>
<dbReference type="SUPFAM" id="SSF51182">
    <property type="entry name" value="RmlC-like cupins"/>
    <property type="match status" value="1"/>
</dbReference>
<dbReference type="RefSeq" id="WP_015762090.1">
    <property type="nucleotide sequence ID" value="NZ_CP039375.1"/>
</dbReference>
<dbReference type="InterPro" id="IPR014710">
    <property type="entry name" value="RmlC-like_jellyroll"/>
</dbReference>
<protein>
    <submittedName>
        <fullName evidence="3">Cupin domain-containing protein</fullName>
    </submittedName>
</protein>
<name>A0A4D6KKR3_9EURY</name>
<dbReference type="PANTHER" id="PTHR35848:SF9">
    <property type="entry name" value="SLL1358 PROTEIN"/>
    <property type="match status" value="1"/>
</dbReference>
<sequence length="159" mass="17238">MERTSIDDVDARIGPAAVKRALGPALETTEVALNYYELAPGDSFGFGYHRHSDQEEVFYVFQGTATFETEDGPVAVGPDEVIRFAPGEWQLGRNAGDERVVALAVGAPEASGDTEMVRACPDCEERTEQTVDWADDGDALVTLCVDCGARTGRFEYSSH</sequence>
<reference evidence="3 4" key="2">
    <citation type="submission" date="2019-04" db="EMBL/GenBank/DDBJ databases">
        <authorList>
            <person name="Yang S."/>
            <person name="Wei W."/>
        </authorList>
    </citation>
    <scope>NUCLEOTIDE SEQUENCE [LARGE SCALE GENOMIC DNA]</scope>
    <source>
        <strain evidence="4">ZP60</strain>
    </source>
</reference>
<dbReference type="CDD" id="cd02208">
    <property type="entry name" value="cupin_RmlC-like"/>
    <property type="match status" value="1"/>
</dbReference>
<dbReference type="PANTHER" id="PTHR35848">
    <property type="entry name" value="OXALATE-BINDING PROTEIN"/>
    <property type="match status" value="1"/>
</dbReference>
<dbReference type="AlphaFoldDB" id="A0A4D6KKR3"/>
<dbReference type="Pfam" id="PF07883">
    <property type="entry name" value="Cupin_2"/>
    <property type="match status" value="1"/>
</dbReference>
<reference evidence="3 4" key="1">
    <citation type="submission" date="2019-04" db="EMBL/GenBank/DDBJ databases">
        <title>Complete genome sequence of Arthrobacter sp. ZXY-2 associated with effective atrazine degradation and salt adaptation.</title>
        <authorList>
            <person name="Zhao X."/>
        </authorList>
    </citation>
    <scope>NUCLEOTIDE SEQUENCE [LARGE SCALE GENOMIC DNA]</scope>
    <source>
        <strain evidence="4">ZP60</strain>
    </source>
</reference>
<dbReference type="InterPro" id="IPR011051">
    <property type="entry name" value="RmlC_Cupin_sf"/>
</dbReference>
<dbReference type="EMBL" id="CP039375">
    <property type="protein sequence ID" value="QCD65716.1"/>
    <property type="molecule type" value="Genomic_DNA"/>
</dbReference>
<feature type="domain" description="Cupin type-2" evidence="2">
    <location>
        <begin position="35"/>
        <end position="105"/>
    </location>
</feature>
<dbReference type="InterPro" id="IPR051610">
    <property type="entry name" value="GPI/OXD"/>
</dbReference>
<dbReference type="KEGG" id="halz:E5139_08760"/>
<dbReference type="GeneID" id="42179022"/>
<accession>A0A4D6KKR3</accession>
<evidence type="ECO:0000259" key="2">
    <source>
        <dbReference type="Pfam" id="PF07883"/>
    </source>
</evidence>
<evidence type="ECO:0000313" key="4">
    <source>
        <dbReference type="Proteomes" id="UP000297053"/>
    </source>
</evidence>
<organism evidence="3 4">
    <name type="scientific">Halomicrobium mukohataei</name>
    <dbReference type="NCBI Taxonomy" id="57705"/>
    <lineage>
        <taxon>Archaea</taxon>
        <taxon>Methanobacteriati</taxon>
        <taxon>Methanobacteriota</taxon>
        <taxon>Stenosarchaea group</taxon>
        <taxon>Halobacteria</taxon>
        <taxon>Halobacteriales</taxon>
        <taxon>Haloarculaceae</taxon>
        <taxon>Halomicrobium</taxon>
    </lineage>
</organism>
<keyword evidence="1" id="KW-0479">Metal-binding</keyword>
<evidence type="ECO:0000256" key="1">
    <source>
        <dbReference type="ARBA" id="ARBA00022723"/>
    </source>
</evidence>
<dbReference type="GO" id="GO:0046872">
    <property type="term" value="F:metal ion binding"/>
    <property type="evidence" value="ECO:0007669"/>
    <property type="project" value="UniProtKB-KW"/>
</dbReference>
<dbReference type="Proteomes" id="UP000297053">
    <property type="component" value="Chromosome"/>
</dbReference>
<dbReference type="InterPro" id="IPR013096">
    <property type="entry name" value="Cupin_2"/>
</dbReference>
<gene>
    <name evidence="3" type="ORF">E5139_08760</name>
</gene>
<dbReference type="Gene3D" id="2.60.120.10">
    <property type="entry name" value="Jelly Rolls"/>
    <property type="match status" value="1"/>
</dbReference>
<proteinExistence type="predicted"/>
<evidence type="ECO:0000313" key="3">
    <source>
        <dbReference type="EMBL" id="QCD65716.1"/>
    </source>
</evidence>